<evidence type="ECO:0000256" key="4">
    <source>
        <dbReference type="RuleBase" id="RU003330"/>
    </source>
</evidence>
<evidence type="ECO:0000256" key="3">
    <source>
        <dbReference type="ARBA" id="ARBA00022777"/>
    </source>
</evidence>
<gene>
    <name evidence="7" type="primary">ADK2</name>
    <name evidence="7" type="ORF">Cantr_01327</name>
</gene>
<evidence type="ECO:0000256" key="2">
    <source>
        <dbReference type="ARBA" id="ARBA00022741"/>
    </source>
</evidence>
<dbReference type="Pfam" id="PF00406">
    <property type="entry name" value="ADK"/>
    <property type="match status" value="1"/>
</dbReference>
<evidence type="ECO:0000313" key="8">
    <source>
        <dbReference type="Proteomes" id="UP000253472"/>
    </source>
</evidence>
<dbReference type="PROSITE" id="PS00113">
    <property type="entry name" value="ADENYLATE_KINASE"/>
    <property type="match status" value="1"/>
</dbReference>
<dbReference type="Pfam" id="PF05191">
    <property type="entry name" value="ADK_lid"/>
    <property type="match status" value="1"/>
</dbReference>
<comment type="caution">
    <text evidence="7">The sequence shown here is derived from an EMBL/GenBank/DDBJ whole genome shotgun (WGS) entry which is preliminary data.</text>
</comment>
<organism evidence="7 8">
    <name type="scientific">Candida viswanathii</name>
    <dbReference type="NCBI Taxonomy" id="5486"/>
    <lineage>
        <taxon>Eukaryota</taxon>
        <taxon>Fungi</taxon>
        <taxon>Dikarya</taxon>
        <taxon>Ascomycota</taxon>
        <taxon>Saccharomycotina</taxon>
        <taxon>Pichiomycetes</taxon>
        <taxon>Debaryomycetaceae</taxon>
        <taxon>Candida/Lodderomyces clade</taxon>
        <taxon>Candida</taxon>
    </lineage>
</organism>
<keyword evidence="8" id="KW-1185">Reference proteome</keyword>
<dbReference type="PANTHER" id="PTHR23359">
    <property type="entry name" value="NUCLEOTIDE KINASE"/>
    <property type="match status" value="1"/>
</dbReference>
<name>A0A367YIE0_9ASCO</name>
<evidence type="ECO:0000256" key="1">
    <source>
        <dbReference type="ARBA" id="ARBA00022679"/>
    </source>
</evidence>
<keyword evidence="1 4" id="KW-0808">Transferase</keyword>
<dbReference type="OrthoDB" id="439792at2759"/>
<protein>
    <submittedName>
        <fullName evidence="7">GTP:AMP phosphotransferase, mitochondrial</fullName>
    </submittedName>
</protein>
<dbReference type="InterPro" id="IPR007862">
    <property type="entry name" value="Adenylate_kinase_lid-dom"/>
</dbReference>
<dbReference type="PRINTS" id="PR00094">
    <property type="entry name" value="ADENYLTKNASE"/>
</dbReference>
<dbReference type="HAMAP" id="MF_00235">
    <property type="entry name" value="Adenylate_kinase_Adk"/>
    <property type="match status" value="1"/>
</dbReference>
<sequence length="166" mass="18984">MNPLRILLLGAPGSGKEHRHRDKPRNHSGKEAEKYTKNGGLVPDTIMVGLITGQLQQNNWLNHESSWLLDGFPRTVNQASELDRTIRKIANLNLVVELDVDQRVILDRIEARWVHVPSGRIYNLDYNPPKVPFKDDVTGEPLSKREDDTAEVFQKRLDKYNEEIGP</sequence>
<dbReference type="EMBL" id="QLNQ01000020">
    <property type="protein sequence ID" value="RCK65470.1"/>
    <property type="molecule type" value="Genomic_DNA"/>
</dbReference>
<dbReference type="STRING" id="5486.A0A367YIE0"/>
<feature type="domain" description="Adenylate kinase active site lid" evidence="6">
    <location>
        <begin position="112"/>
        <end position="147"/>
    </location>
</feature>
<dbReference type="GO" id="GO:0005524">
    <property type="term" value="F:ATP binding"/>
    <property type="evidence" value="ECO:0007669"/>
    <property type="project" value="InterPro"/>
</dbReference>
<dbReference type="AlphaFoldDB" id="A0A367YIE0"/>
<dbReference type="InterPro" id="IPR033690">
    <property type="entry name" value="Adenylat_kinase_CS"/>
</dbReference>
<dbReference type="GO" id="GO:0004017">
    <property type="term" value="F:AMP kinase activity"/>
    <property type="evidence" value="ECO:0007669"/>
    <property type="project" value="InterPro"/>
</dbReference>
<evidence type="ECO:0000313" key="7">
    <source>
        <dbReference type="EMBL" id="RCK65470.1"/>
    </source>
</evidence>
<feature type="region of interest" description="Disordered" evidence="5">
    <location>
        <begin position="10"/>
        <end position="37"/>
    </location>
</feature>
<reference evidence="7 8" key="1">
    <citation type="submission" date="2018-06" db="EMBL/GenBank/DDBJ databases">
        <title>Whole genome sequencing of Candida tropicalis (genome annotated by CSBL at Korea University).</title>
        <authorList>
            <person name="Ahn J."/>
        </authorList>
    </citation>
    <scope>NUCLEOTIDE SEQUENCE [LARGE SCALE GENOMIC DNA]</scope>
    <source>
        <strain evidence="7 8">ATCC 20962</strain>
    </source>
</reference>
<accession>A0A367YIE0</accession>
<feature type="compositionally biased region" description="Basic residues" evidence="5">
    <location>
        <begin position="17"/>
        <end position="27"/>
    </location>
</feature>
<dbReference type="CDD" id="cd01428">
    <property type="entry name" value="ADK"/>
    <property type="match status" value="1"/>
</dbReference>
<evidence type="ECO:0000259" key="6">
    <source>
        <dbReference type="Pfam" id="PF05191"/>
    </source>
</evidence>
<dbReference type="Proteomes" id="UP000253472">
    <property type="component" value="Unassembled WGS sequence"/>
</dbReference>
<proteinExistence type="inferred from homology"/>
<evidence type="ECO:0000256" key="5">
    <source>
        <dbReference type="SAM" id="MobiDB-lite"/>
    </source>
</evidence>
<comment type="similarity">
    <text evidence="4">Belongs to the adenylate kinase family.</text>
</comment>
<keyword evidence="3 4" id="KW-0418">Kinase</keyword>
<dbReference type="SUPFAM" id="SSF52540">
    <property type="entry name" value="P-loop containing nucleoside triphosphate hydrolases"/>
    <property type="match status" value="1"/>
</dbReference>
<dbReference type="InterPro" id="IPR027417">
    <property type="entry name" value="P-loop_NTPase"/>
</dbReference>
<dbReference type="InterPro" id="IPR000850">
    <property type="entry name" value="Adenylat/UMP-CMP_kin"/>
</dbReference>
<dbReference type="Gene3D" id="3.40.50.300">
    <property type="entry name" value="P-loop containing nucleotide triphosphate hydrolases"/>
    <property type="match status" value="1"/>
</dbReference>
<keyword evidence="2" id="KW-0547">Nucleotide-binding</keyword>